<name>A0A839QUK6_9MICO</name>
<accession>A0A839QUK6</accession>
<evidence type="ECO:0000259" key="2">
    <source>
        <dbReference type="Pfam" id="PF19843"/>
    </source>
</evidence>
<reference evidence="3 4" key="1">
    <citation type="submission" date="2020-08" db="EMBL/GenBank/DDBJ databases">
        <title>Sequencing the genomes of 1000 actinobacteria strains.</title>
        <authorList>
            <person name="Klenk H.-P."/>
        </authorList>
    </citation>
    <scope>NUCLEOTIDE SEQUENCE [LARGE SCALE GENOMIC DNA]</scope>
    <source>
        <strain evidence="3 4">DSM 23040</strain>
    </source>
</reference>
<feature type="domain" description="DUF6318" evidence="2">
    <location>
        <begin position="83"/>
        <end position="226"/>
    </location>
</feature>
<evidence type="ECO:0000313" key="3">
    <source>
        <dbReference type="EMBL" id="MBB3023328.1"/>
    </source>
</evidence>
<sequence>MSKSAQRIVILICALALVVPVGLVGFSNLNGGADPSGEQNPSAPADPSGSGQGGQAGQQDPSADPNAGRKKVDPASQPKPTATKKPAAPAAMSQPTDAGALATTDYLFAAYPPMIATGDVSQWGEIIAPECKECGAFMQNSAQLHQAGGWVVGGDITLTDPKAEVKKADGDPTASHTATVTSPFTEKKSILIDDPQYEGHVNPGSKGEVTVSLKYSTEKKAWEVTGIALK</sequence>
<dbReference type="RefSeq" id="WP_183376430.1">
    <property type="nucleotide sequence ID" value="NZ_CBCSFZ010000014.1"/>
</dbReference>
<evidence type="ECO:0000256" key="1">
    <source>
        <dbReference type="SAM" id="MobiDB-lite"/>
    </source>
</evidence>
<dbReference type="InterPro" id="IPR046281">
    <property type="entry name" value="DUF6318"/>
</dbReference>
<organism evidence="3 4">
    <name type="scientific">Helcobacillus massiliensis</name>
    <dbReference type="NCBI Taxonomy" id="521392"/>
    <lineage>
        <taxon>Bacteria</taxon>
        <taxon>Bacillati</taxon>
        <taxon>Actinomycetota</taxon>
        <taxon>Actinomycetes</taxon>
        <taxon>Micrococcales</taxon>
        <taxon>Dermabacteraceae</taxon>
        <taxon>Helcobacillus</taxon>
    </lineage>
</organism>
<gene>
    <name evidence="3" type="ORF">FHX50_001620</name>
</gene>
<dbReference type="AlphaFoldDB" id="A0A839QUK6"/>
<comment type="caution">
    <text evidence="3">The sequence shown here is derived from an EMBL/GenBank/DDBJ whole genome shotgun (WGS) entry which is preliminary data.</text>
</comment>
<keyword evidence="4" id="KW-1185">Reference proteome</keyword>
<feature type="compositionally biased region" description="Low complexity" evidence="1">
    <location>
        <begin position="78"/>
        <end position="91"/>
    </location>
</feature>
<proteinExistence type="predicted"/>
<dbReference type="EMBL" id="JACHWP010000004">
    <property type="protein sequence ID" value="MBB3023328.1"/>
    <property type="molecule type" value="Genomic_DNA"/>
</dbReference>
<protein>
    <recommendedName>
        <fullName evidence="2">DUF6318 domain-containing protein</fullName>
    </recommendedName>
</protein>
<evidence type="ECO:0000313" key="4">
    <source>
        <dbReference type="Proteomes" id="UP000568050"/>
    </source>
</evidence>
<dbReference type="Pfam" id="PF19843">
    <property type="entry name" value="DUF6318"/>
    <property type="match status" value="1"/>
</dbReference>
<feature type="region of interest" description="Disordered" evidence="1">
    <location>
        <begin position="33"/>
        <end position="95"/>
    </location>
</feature>
<dbReference type="Proteomes" id="UP000568050">
    <property type="component" value="Unassembled WGS sequence"/>
</dbReference>